<dbReference type="GO" id="GO:0016740">
    <property type="term" value="F:transferase activity"/>
    <property type="evidence" value="ECO:0007669"/>
    <property type="project" value="UniProtKB-KW"/>
</dbReference>
<dbReference type="AlphaFoldDB" id="A0A6H1WRL9"/>
<name>A0A6H1WRL9_9BACT</name>
<gene>
    <name evidence="2" type="ORF">FVE67_02770</name>
</gene>
<organism evidence="2 3">
    <name type="scientific">Thermosulfurimonas marina</name>
    <dbReference type="NCBI Taxonomy" id="2047767"/>
    <lineage>
        <taxon>Bacteria</taxon>
        <taxon>Pseudomonadati</taxon>
        <taxon>Thermodesulfobacteriota</taxon>
        <taxon>Thermodesulfobacteria</taxon>
        <taxon>Thermodesulfobacteriales</taxon>
        <taxon>Thermodesulfobacteriaceae</taxon>
        <taxon>Thermosulfurimonas</taxon>
    </lineage>
</organism>
<dbReference type="PANTHER" id="PTHR43685">
    <property type="entry name" value="GLYCOSYLTRANSFERASE"/>
    <property type="match status" value="1"/>
</dbReference>
<dbReference type="Proteomes" id="UP000501253">
    <property type="component" value="Chromosome"/>
</dbReference>
<dbReference type="KEGG" id="tmai:FVE67_02770"/>
<protein>
    <submittedName>
        <fullName evidence="2">Glycosyltransferase</fullName>
    </submittedName>
</protein>
<keyword evidence="3" id="KW-1185">Reference proteome</keyword>
<proteinExistence type="predicted"/>
<feature type="domain" description="Glycosyltransferase 2-like" evidence="1">
    <location>
        <begin position="7"/>
        <end position="164"/>
    </location>
</feature>
<sequence>MKGPLVSVILPTFNRARFLGEALESVFSQTYRPLEVIVVDEASADETPWVVSRFPVIYVRRPVRKGPAAARNRGLRLCRGELVSFLDSDDLWLPEKVARQVAFLREHPEAVAVQPEEIWIKNGRRVAPQRKHRKPHGYFFHRAVKLCLVSPSGVMLRRRVLEEIGFFDEEFPVCEDYELWLRLAARYPVYLLPEPLVLKRGGHGDQLSRTPGLDLWRAKALAKVLRDPALSPEMRLMALAEARRKLEIFRRGALKHGNLGGLFEAARLERKLLLPLGLPAP</sequence>
<accession>A0A6H1WRL9</accession>
<evidence type="ECO:0000313" key="2">
    <source>
        <dbReference type="EMBL" id="QJA05786.1"/>
    </source>
</evidence>
<dbReference type="Gene3D" id="3.90.550.10">
    <property type="entry name" value="Spore Coat Polysaccharide Biosynthesis Protein SpsA, Chain A"/>
    <property type="match status" value="1"/>
</dbReference>
<dbReference type="RefSeq" id="WP_168719146.1">
    <property type="nucleotide sequence ID" value="NZ_CP042909.1"/>
</dbReference>
<dbReference type="Pfam" id="PF00535">
    <property type="entry name" value="Glycos_transf_2"/>
    <property type="match status" value="1"/>
</dbReference>
<keyword evidence="2" id="KW-0808">Transferase</keyword>
<evidence type="ECO:0000313" key="3">
    <source>
        <dbReference type="Proteomes" id="UP000501253"/>
    </source>
</evidence>
<evidence type="ECO:0000259" key="1">
    <source>
        <dbReference type="Pfam" id="PF00535"/>
    </source>
</evidence>
<dbReference type="InterPro" id="IPR050834">
    <property type="entry name" value="Glycosyltransf_2"/>
</dbReference>
<dbReference type="EMBL" id="CP042909">
    <property type="protein sequence ID" value="QJA05786.1"/>
    <property type="molecule type" value="Genomic_DNA"/>
</dbReference>
<reference evidence="2 3" key="1">
    <citation type="submission" date="2019-08" db="EMBL/GenBank/DDBJ databases">
        <title>Complete genome sequence of Thermosulfurimonas marina SU872T, an anaerobic thermophilic chemolithoautotrophic bacterium isolated from a shallow marine hydrothermal vent.</title>
        <authorList>
            <person name="Allioux M."/>
            <person name="Jebbar M."/>
            <person name="Slobodkina G."/>
            <person name="Slobodkin A."/>
            <person name="Moalic Y."/>
            <person name="Frolova A."/>
            <person name="Shao Z."/>
            <person name="Alain K."/>
        </authorList>
    </citation>
    <scope>NUCLEOTIDE SEQUENCE [LARGE SCALE GENOMIC DNA]</scope>
    <source>
        <strain evidence="2 3">SU872</strain>
    </source>
</reference>
<dbReference type="PANTHER" id="PTHR43685:SF2">
    <property type="entry name" value="GLYCOSYLTRANSFERASE 2-LIKE DOMAIN-CONTAINING PROTEIN"/>
    <property type="match status" value="1"/>
</dbReference>
<dbReference type="InterPro" id="IPR001173">
    <property type="entry name" value="Glyco_trans_2-like"/>
</dbReference>
<dbReference type="InterPro" id="IPR029044">
    <property type="entry name" value="Nucleotide-diphossugar_trans"/>
</dbReference>
<dbReference type="SUPFAM" id="SSF53448">
    <property type="entry name" value="Nucleotide-diphospho-sugar transferases"/>
    <property type="match status" value="1"/>
</dbReference>